<sequence length="515" mass="57880">MKSPLQILILCIILMATACYKDKGNYDIIEYSKINNITHPTVPPVILGDSLKLKPAFSWEHPERDTTGNAFEFEWRQLDSVVSRERNLGYVPDITGYVMIYLHVKEKATGIVTRFSIQVQVISSYKAGWMLLTKDQGKSVISFVRRDAKRDNNNQLYYEYKYFPDVYNQLHPDAPLGNNPVKFASKAFPDYTADEVLLLQGNATTYLNGSDLSKVIELRNEFNGNAFPNNAVPVDYVDGGPVNFTLLSDGNVYWKRNSVTMGGIHQGKFMDVPVYFEGGGAHISKIIDVSIDYTYFLYLYDDLHKRFLGLFTTTGDDSFLGGKLYLANGSTPPAGFVDLNNQAGYALIYCSDYANGAYFMNIIKNETSGQYLLQNYRLTRRGTVLEANEHQQEAFAGNGIVTDNTIYHRIRNSSYLFFGEGSKLYFYDVNTKQVKLYHDFGNGVIKAITTDAPGGELGVALSNGVFSICSLKTEILGSANPGATGILFSQQQVGDIVDLSWKWGSYYEYVFRRYP</sequence>
<protein>
    <submittedName>
        <fullName evidence="1">PKD family protein</fullName>
    </submittedName>
</protein>
<comment type="caution">
    <text evidence="1">The sequence shown here is derived from an EMBL/GenBank/DDBJ whole genome shotgun (WGS) entry which is preliminary data.</text>
</comment>
<dbReference type="InterPro" id="IPR032183">
    <property type="entry name" value="PKD-like"/>
</dbReference>
<dbReference type="PROSITE" id="PS51257">
    <property type="entry name" value="PROKAR_LIPOPROTEIN"/>
    <property type="match status" value="1"/>
</dbReference>
<gene>
    <name evidence="1" type="ORF">EV199_0924</name>
</gene>
<dbReference type="EMBL" id="SGXA01000001">
    <property type="protein sequence ID" value="RZS75065.1"/>
    <property type="molecule type" value="Genomic_DNA"/>
</dbReference>
<dbReference type="Pfam" id="PF16407">
    <property type="entry name" value="PKD_2"/>
    <property type="match status" value="1"/>
</dbReference>
<dbReference type="Proteomes" id="UP000293874">
    <property type="component" value="Unassembled WGS sequence"/>
</dbReference>
<evidence type="ECO:0000313" key="2">
    <source>
        <dbReference type="Proteomes" id="UP000293874"/>
    </source>
</evidence>
<name>A0A4Q7N3A1_9BACT</name>
<organism evidence="1 2">
    <name type="scientific">Pseudobacter ginsenosidimutans</name>
    <dbReference type="NCBI Taxonomy" id="661488"/>
    <lineage>
        <taxon>Bacteria</taxon>
        <taxon>Pseudomonadati</taxon>
        <taxon>Bacteroidota</taxon>
        <taxon>Chitinophagia</taxon>
        <taxon>Chitinophagales</taxon>
        <taxon>Chitinophagaceae</taxon>
        <taxon>Pseudobacter</taxon>
    </lineage>
</organism>
<keyword evidence="2" id="KW-1185">Reference proteome</keyword>
<proteinExistence type="predicted"/>
<dbReference type="RefSeq" id="WP_130539473.1">
    <property type="nucleotide sequence ID" value="NZ_SGXA01000001.1"/>
</dbReference>
<accession>A0A4Q7N3A1</accession>
<evidence type="ECO:0000313" key="1">
    <source>
        <dbReference type="EMBL" id="RZS75065.1"/>
    </source>
</evidence>
<dbReference type="AlphaFoldDB" id="A0A4Q7N3A1"/>
<reference evidence="1 2" key="1">
    <citation type="submission" date="2019-02" db="EMBL/GenBank/DDBJ databases">
        <title>Genomic Encyclopedia of Type Strains, Phase IV (KMG-IV): sequencing the most valuable type-strain genomes for metagenomic binning, comparative biology and taxonomic classification.</title>
        <authorList>
            <person name="Goeker M."/>
        </authorList>
    </citation>
    <scope>NUCLEOTIDE SEQUENCE [LARGE SCALE GENOMIC DNA]</scope>
    <source>
        <strain evidence="1 2">DSM 18116</strain>
    </source>
</reference>